<dbReference type="EMBL" id="CP010802">
    <property type="protein sequence ID" value="ALC17499.1"/>
    <property type="molecule type" value="Genomic_DNA"/>
</dbReference>
<reference evidence="1 2" key="1">
    <citation type="submission" date="2015-07" db="EMBL/GenBank/DDBJ databases">
        <title>Isolation and Genomic Characterization of a Novel Halophilic Metal-Reducing Deltaproteobacterium from the Deep Subsurface.</title>
        <authorList>
            <person name="Badalamenti J.P."/>
            <person name="Summers Z.M."/>
            <person name="Gralnick J.A."/>
            <person name="Bond D.R."/>
        </authorList>
    </citation>
    <scope>NUCLEOTIDE SEQUENCE [LARGE SCALE GENOMIC DNA]</scope>
    <source>
        <strain evidence="1 2">WTL</strain>
    </source>
</reference>
<dbReference type="KEGG" id="des:DSOUD_2761"/>
<evidence type="ECO:0000313" key="1">
    <source>
        <dbReference type="EMBL" id="ALC17499.1"/>
    </source>
</evidence>
<organism evidence="1 2">
    <name type="scientific">Desulfuromonas soudanensis</name>
    <dbReference type="NCBI Taxonomy" id="1603606"/>
    <lineage>
        <taxon>Bacteria</taxon>
        <taxon>Pseudomonadati</taxon>
        <taxon>Thermodesulfobacteriota</taxon>
        <taxon>Desulfuromonadia</taxon>
        <taxon>Desulfuromonadales</taxon>
        <taxon>Desulfuromonadaceae</taxon>
        <taxon>Desulfuromonas</taxon>
    </lineage>
</organism>
<keyword evidence="2" id="KW-1185">Reference proteome</keyword>
<name>A0A0M3QG76_9BACT</name>
<dbReference type="AlphaFoldDB" id="A0A0M3QG76"/>
<dbReference type="PATRIC" id="fig|1603606.3.peg.2989"/>
<protein>
    <submittedName>
        <fullName evidence="1">Uncharacterized protein</fullName>
    </submittedName>
</protein>
<sequence>MKEGFYNSTFHHDFYVTRFGMWQPWGKELAVVMRPIVNPVPMYVRNHSFKVPVKGEEVGFDLEKADWVIPYGLGTKADFIFKLDQRYDNGDNYDATMTLTFVNPFDGIQVVKDDGGGDFNVGSWFRLPRTAPDTGYLPKMQKRISRGSYGRHSDIEDDNNYLFRVRSEVDEYGKLERAMYGKIRGELRHFVGDGGGIKMHYYLNPDYTPNLEFDPKRNLFIILSGSENVTHP</sequence>
<proteinExistence type="predicted"/>
<accession>A0A0M3QG76</accession>
<gene>
    <name evidence="1" type="ORF">DSOUD_2761</name>
</gene>
<evidence type="ECO:0000313" key="2">
    <source>
        <dbReference type="Proteomes" id="UP000057158"/>
    </source>
</evidence>
<dbReference type="STRING" id="1603606.DSOUD_2761"/>
<dbReference type="Proteomes" id="UP000057158">
    <property type="component" value="Chromosome"/>
</dbReference>